<comment type="cofactor">
    <cofactor evidence="23">
        <name>Fe(2+)</name>
        <dbReference type="ChEBI" id="CHEBI:29033"/>
    </cofactor>
    <text evidence="23">Binds 1 Fe(2+) ion per subunit.</text>
</comment>
<keyword evidence="6 23" id="KW-0408">Iron</keyword>
<evidence type="ECO:0000256" key="14">
    <source>
        <dbReference type="ARBA" id="ARBA00047577"/>
    </source>
</evidence>
<dbReference type="InterPro" id="IPR004294">
    <property type="entry name" value="Carotenoid_Oase"/>
</dbReference>
<organism evidence="26 27">
    <name type="scientific">Leiothrix lutea</name>
    <name type="common">Red-billed leiothrix</name>
    <name type="synonym">Sylvia lutea</name>
    <dbReference type="NCBI Taxonomy" id="36275"/>
    <lineage>
        <taxon>Eukaryota</taxon>
        <taxon>Metazoa</taxon>
        <taxon>Chordata</taxon>
        <taxon>Craniata</taxon>
        <taxon>Vertebrata</taxon>
        <taxon>Euteleostomi</taxon>
        <taxon>Archelosauria</taxon>
        <taxon>Archosauria</taxon>
        <taxon>Dinosauria</taxon>
        <taxon>Saurischia</taxon>
        <taxon>Theropoda</taxon>
        <taxon>Coelurosauria</taxon>
        <taxon>Aves</taxon>
        <taxon>Neognathae</taxon>
        <taxon>Neoaves</taxon>
        <taxon>Telluraves</taxon>
        <taxon>Australaves</taxon>
        <taxon>Passeriformes</taxon>
        <taxon>Sylvioidea</taxon>
        <taxon>Leiothrichidae</taxon>
        <taxon>Leiothrix</taxon>
    </lineage>
</organism>
<name>A0A7L2A4H8_LEILU</name>
<evidence type="ECO:0000256" key="10">
    <source>
        <dbReference type="ARBA" id="ARBA00036274"/>
    </source>
</evidence>
<evidence type="ECO:0000256" key="11">
    <source>
        <dbReference type="ARBA" id="ARBA00038847"/>
    </source>
</evidence>
<comment type="subcellular location">
    <subcellularLocation>
        <location evidence="1">Mitochondrion</location>
    </subcellularLocation>
</comment>
<protein>
    <recommendedName>
        <fullName evidence="12">Carotenoid-cleaving dioxygenase, mitochondrial</fullName>
        <ecNumber evidence="11">1.13.11.71</ecNumber>
    </recommendedName>
</protein>
<comment type="similarity">
    <text evidence="2 24">Belongs to the carotenoid oxygenase family.</text>
</comment>
<keyword evidence="3 23" id="KW-0479">Metal-binding</keyword>
<keyword evidence="8" id="KW-0496">Mitochondrion</keyword>
<keyword evidence="7" id="KW-0443">Lipid metabolism</keyword>
<dbReference type="PANTHER" id="PTHR10543:SF122">
    <property type="entry name" value="CAROTENOID-CLEAVING DIOXYGENASE, MITOCHONDRIAL"/>
    <property type="match status" value="1"/>
</dbReference>
<proteinExistence type="inferred from homology"/>
<evidence type="ECO:0000256" key="12">
    <source>
        <dbReference type="ARBA" id="ARBA00040536"/>
    </source>
</evidence>
<comment type="catalytic activity">
    <reaction evidence="20">
        <text>all-trans-beta-carotene + O2 = beta-ionone + all-trans-10'-apo-beta-carotenal</text>
        <dbReference type="Rhea" id="RHEA:26389"/>
        <dbReference type="ChEBI" id="CHEBI:15379"/>
        <dbReference type="ChEBI" id="CHEBI:17579"/>
        <dbReference type="ChEBI" id="CHEBI:32325"/>
        <dbReference type="ChEBI" id="CHEBI:53153"/>
        <dbReference type="EC" id="1.13.11.71"/>
    </reaction>
    <physiologicalReaction direction="left-to-right" evidence="20">
        <dbReference type="Rhea" id="RHEA:26390"/>
    </physiologicalReaction>
</comment>
<dbReference type="EMBL" id="VXBY01003770">
    <property type="protein sequence ID" value="NXP40898.1"/>
    <property type="molecule type" value="Genomic_DNA"/>
</dbReference>
<dbReference type="GO" id="GO:0016121">
    <property type="term" value="P:carotene catabolic process"/>
    <property type="evidence" value="ECO:0007669"/>
    <property type="project" value="TreeGrafter"/>
</dbReference>
<comment type="catalytic activity">
    <reaction evidence="19">
        <text>lutein + O2 = (3R,6R)-3-hydroxy-10'-apo-alpha-carotenal + (3R)-hydroxy-beta-ionone</text>
        <dbReference type="Rhea" id="RHEA:68432"/>
        <dbReference type="ChEBI" id="CHEBI:15379"/>
        <dbReference type="ChEBI" id="CHEBI:28838"/>
        <dbReference type="ChEBI" id="CHEBI:53173"/>
        <dbReference type="ChEBI" id="CHEBI:177903"/>
    </reaction>
    <physiologicalReaction direction="left-to-right" evidence="19">
        <dbReference type="Rhea" id="RHEA:68433"/>
    </physiologicalReaction>
</comment>
<dbReference type="GO" id="GO:0010436">
    <property type="term" value="F:carotenoid dioxygenase activity"/>
    <property type="evidence" value="ECO:0007669"/>
    <property type="project" value="TreeGrafter"/>
</dbReference>
<dbReference type="EC" id="1.13.11.71" evidence="11"/>
<dbReference type="GO" id="GO:0005739">
    <property type="term" value="C:mitochondrion"/>
    <property type="evidence" value="ECO:0007669"/>
    <property type="project" value="UniProtKB-SubCell"/>
</dbReference>
<accession>A0A7L2A4H8</accession>
<feature type="non-terminal residue" evidence="26">
    <location>
        <position position="1"/>
    </location>
</feature>
<comment type="catalytic activity">
    <reaction evidence="16">
        <text>lutein + O2 = (3R,6R)-hydroxy-alpha-ionone + (3R)-3-hydroxy-10'-apo-beta-carotenal</text>
        <dbReference type="Rhea" id="RHEA:68428"/>
        <dbReference type="ChEBI" id="CHEBI:15379"/>
        <dbReference type="ChEBI" id="CHEBI:28838"/>
        <dbReference type="ChEBI" id="CHEBI:177902"/>
        <dbReference type="ChEBI" id="CHEBI:177904"/>
    </reaction>
    <physiologicalReaction direction="left-to-right" evidence="16">
        <dbReference type="Rhea" id="RHEA:68429"/>
    </physiologicalReaction>
</comment>
<dbReference type="GO" id="GO:0046872">
    <property type="term" value="F:metal ion binding"/>
    <property type="evidence" value="ECO:0007669"/>
    <property type="project" value="UniProtKB-KW"/>
</dbReference>
<evidence type="ECO:0000256" key="16">
    <source>
        <dbReference type="ARBA" id="ARBA00047865"/>
    </source>
</evidence>
<comment type="function">
    <text evidence="13">Broad specificity mitochondrial dioxygenase that mediates the asymmetric oxidative cleavage of carotenoids. Cleaves carotenes (pure hydrocarbon carotenoids) such as all-trans-beta-carotene and lycopene as well as xanthophylls (oxygenated carotenoids) such as zeaxanthin, lutein and beta-cryptoxanthin at both the 9,10 and the 9',10' carbon-carbon double bond. Through its function in carotenoids metabolism regulates oxidative stress and the production of important signaling molecules.</text>
</comment>
<evidence type="ECO:0000256" key="8">
    <source>
        <dbReference type="ARBA" id="ARBA00023128"/>
    </source>
</evidence>
<feature type="binding site" evidence="23">
    <location>
        <position position="521"/>
    </location>
    <ligand>
        <name>Fe cation</name>
        <dbReference type="ChEBI" id="CHEBI:24875"/>
        <note>catalytic</note>
    </ligand>
</feature>
<keyword evidence="25" id="KW-0732">Signal</keyword>
<dbReference type="GO" id="GO:0003834">
    <property type="term" value="F:beta-carotene 15,15'-dioxygenase activity"/>
    <property type="evidence" value="ECO:0007669"/>
    <property type="project" value="TreeGrafter"/>
</dbReference>
<gene>
    <name evidence="26" type="primary">Bco2</name>
    <name evidence="26" type="ORF">LEILUT_R06517</name>
</gene>
<evidence type="ECO:0000256" key="23">
    <source>
        <dbReference type="PIRSR" id="PIRSR604294-1"/>
    </source>
</evidence>
<evidence type="ECO:0000256" key="15">
    <source>
        <dbReference type="ARBA" id="ARBA00047747"/>
    </source>
</evidence>
<keyword evidence="4" id="KW-0223">Dioxygenase</keyword>
<comment type="catalytic activity">
    <reaction evidence="9">
        <text>all-trans-zeaxanthin + O2 = (3R)-3-hydroxy-10'-apo-beta-carotenal + (3R)-hydroxy-beta-ionone</text>
        <dbReference type="Rhea" id="RHEA:68104"/>
        <dbReference type="ChEBI" id="CHEBI:15379"/>
        <dbReference type="ChEBI" id="CHEBI:27547"/>
        <dbReference type="ChEBI" id="CHEBI:53173"/>
        <dbReference type="ChEBI" id="CHEBI:177902"/>
    </reaction>
    <physiologicalReaction direction="left-to-right" evidence="9">
        <dbReference type="Rhea" id="RHEA:68105"/>
    </physiologicalReaction>
</comment>
<evidence type="ECO:0000256" key="13">
    <source>
        <dbReference type="ARBA" id="ARBA00045336"/>
    </source>
</evidence>
<feature type="binding site" evidence="23">
    <location>
        <position position="207"/>
    </location>
    <ligand>
        <name>Fe cation</name>
        <dbReference type="ChEBI" id="CHEBI:24875"/>
        <note>catalytic</note>
    </ligand>
</feature>
<evidence type="ECO:0000256" key="4">
    <source>
        <dbReference type="ARBA" id="ARBA00022964"/>
    </source>
</evidence>
<evidence type="ECO:0000256" key="9">
    <source>
        <dbReference type="ARBA" id="ARBA00035797"/>
    </source>
</evidence>
<feature type="non-terminal residue" evidence="26">
    <location>
        <position position="526"/>
    </location>
</feature>
<evidence type="ECO:0000256" key="2">
    <source>
        <dbReference type="ARBA" id="ARBA00006787"/>
    </source>
</evidence>
<feature type="binding site" evidence="23">
    <location>
        <position position="312"/>
    </location>
    <ligand>
        <name>Fe cation</name>
        <dbReference type="ChEBI" id="CHEBI:24875"/>
        <note>catalytic</note>
    </ligand>
</feature>
<evidence type="ECO:0000256" key="24">
    <source>
        <dbReference type="RuleBase" id="RU003799"/>
    </source>
</evidence>
<evidence type="ECO:0000313" key="27">
    <source>
        <dbReference type="Proteomes" id="UP000524007"/>
    </source>
</evidence>
<evidence type="ECO:0000256" key="21">
    <source>
        <dbReference type="ARBA" id="ARBA00049190"/>
    </source>
</evidence>
<dbReference type="Pfam" id="PF03055">
    <property type="entry name" value="RPE65"/>
    <property type="match status" value="2"/>
</dbReference>
<evidence type="ECO:0000256" key="22">
    <source>
        <dbReference type="ARBA" id="ARBA00049207"/>
    </source>
</evidence>
<comment type="catalytic activity">
    <reaction evidence="10">
        <text>(3R,6R)-3-hydroxy-10'-apo-alpha-carotenal + O2 = (3R,6R)-hydroxy-alpha-ionone + 4,9-dimethyldodeca-2,4,6,8,10-pentaenedial</text>
        <dbReference type="Rhea" id="RHEA:68436"/>
        <dbReference type="ChEBI" id="CHEBI:15379"/>
        <dbReference type="ChEBI" id="CHEBI:53171"/>
        <dbReference type="ChEBI" id="CHEBI:177903"/>
        <dbReference type="ChEBI" id="CHEBI:177904"/>
    </reaction>
    <physiologicalReaction direction="left-to-right" evidence="10">
        <dbReference type="Rhea" id="RHEA:68437"/>
    </physiologicalReaction>
</comment>
<comment type="catalytic activity">
    <reaction evidence="21">
        <text>beta-cryptoxanthin + O2 = all-trans-10'-apo-beta-carotenal + (3R)-hydroxy-beta-ionone</text>
        <dbReference type="Rhea" id="RHEA:68440"/>
        <dbReference type="ChEBI" id="CHEBI:10362"/>
        <dbReference type="ChEBI" id="CHEBI:15379"/>
        <dbReference type="ChEBI" id="CHEBI:53153"/>
        <dbReference type="ChEBI" id="CHEBI:53173"/>
    </reaction>
    <physiologicalReaction direction="left-to-right" evidence="21">
        <dbReference type="Rhea" id="RHEA:68441"/>
    </physiologicalReaction>
</comment>
<evidence type="ECO:0000313" key="26">
    <source>
        <dbReference type="EMBL" id="NXP40898.1"/>
    </source>
</evidence>
<comment type="catalytic activity">
    <reaction evidence="14">
        <text>(3R)-3-hydroxy-10'-apo-beta-carotenal + O2 = 4,9-dimethyldodeca-2,4,6,8,10-pentaenedial + (3R)-hydroxy-beta-ionone</text>
        <dbReference type="Rhea" id="RHEA:68424"/>
        <dbReference type="ChEBI" id="CHEBI:15379"/>
        <dbReference type="ChEBI" id="CHEBI:53171"/>
        <dbReference type="ChEBI" id="CHEBI:53173"/>
        <dbReference type="ChEBI" id="CHEBI:177902"/>
    </reaction>
    <physiologicalReaction direction="left-to-right" evidence="14">
        <dbReference type="Rhea" id="RHEA:68425"/>
    </physiologicalReaction>
</comment>
<dbReference type="AlphaFoldDB" id="A0A7L2A4H8"/>
<keyword evidence="5" id="KW-0560">Oxidoreductase</keyword>
<evidence type="ECO:0000256" key="5">
    <source>
        <dbReference type="ARBA" id="ARBA00023002"/>
    </source>
</evidence>
<evidence type="ECO:0000256" key="1">
    <source>
        <dbReference type="ARBA" id="ARBA00004173"/>
    </source>
</evidence>
<evidence type="ECO:0000256" key="19">
    <source>
        <dbReference type="ARBA" id="ARBA00048862"/>
    </source>
</evidence>
<comment type="catalytic activity">
    <reaction evidence="22">
        <text>13-cis-lycopene + O2 = 13-cis-10'-apo-lycopenal + (3E,5E)-6,10-dimethylundeca-3,5,9-trien-2-one</text>
        <dbReference type="Rhea" id="RHEA:68448"/>
        <dbReference type="ChEBI" id="CHEBI:15379"/>
        <dbReference type="ChEBI" id="CHEBI:67207"/>
        <dbReference type="ChEBI" id="CHEBI:177907"/>
        <dbReference type="ChEBI" id="CHEBI:177908"/>
    </reaction>
    <physiologicalReaction direction="left-to-right" evidence="22">
        <dbReference type="Rhea" id="RHEA:68449"/>
    </physiologicalReaction>
</comment>
<evidence type="ECO:0000256" key="3">
    <source>
        <dbReference type="ARBA" id="ARBA00022723"/>
    </source>
</evidence>
<comment type="catalytic activity">
    <reaction evidence="17">
        <text>all-trans-10'-apo-beta-carotenal + O2 = beta-ionone + 4,9-dimethyldodeca-2,4,6,8,10-pentaenedial</text>
        <dbReference type="Rhea" id="RHEA:68452"/>
        <dbReference type="ChEBI" id="CHEBI:15379"/>
        <dbReference type="ChEBI" id="CHEBI:32325"/>
        <dbReference type="ChEBI" id="CHEBI:53153"/>
        <dbReference type="ChEBI" id="CHEBI:53171"/>
    </reaction>
    <physiologicalReaction direction="left-to-right" evidence="17">
        <dbReference type="Rhea" id="RHEA:68453"/>
    </physiologicalReaction>
</comment>
<comment type="caution">
    <text evidence="26">The sequence shown here is derived from an EMBL/GenBank/DDBJ whole genome shotgun (WGS) entry which is preliminary data.</text>
</comment>
<dbReference type="Proteomes" id="UP000524007">
    <property type="component" value="Unassembled WGS sequence"/>
</dbReference>
<dbReference type="GO" id="GO:0042574">
    <property type="term" value="P:retinal metabolic process"/>
    <property type="evidence" value="ECO:0007669"/>
    <property type="project" value="TreeGrafter"/>
</dbReference>
<feature type="chain" id="PRO_5029500550" description="Carotenoid-cleaving dioxygenase, mitochondrial" evidence="25">
    <location>
        <begin position="16"/>
        <end position="526"/>
    </location>
</feature>
<evidence type="ECO:0000256" key="20">
    <source>
        <dbReference type="ARBA" id="ARBA00049156"/>
    </source>
</evidence>
<comment type="catalytic activity">
    <reaction evidence="15">
        <text>5-cis-lycopene + O2 = 5-cis-10'-apo-lycopenal + (3E,5E)-6,10-dimethylundeca-3,5,9-trien-2-one</text>
        <dbReference type="Rhea" id="RHEA:68444"/>
        <dbReference type="ChEBI" id="CHEBI:15379"/>
        <dbReference type="ChEBI" id="CHEBI:67207"/>
        <dbReference type="ChEBI" id="CHEBI:177905"/>
        <dbReference type="ChEBI" id="CHEBI:177906"/>
    </reaction>
    <physiologicalReaction direction="left-to-right" evidence="15">
        <dbReference type="Rhea" id="RHEA:68445"/>
    </physiologicalReaction>
</comment>
<reference evidence="26 27" key="1">
    <citation type="submission" date="2019-09" db="EMBL/GenBank/DDBJ databases">
        <title>Bird 10,000 Genomes (B10K) Project - Family phase.</title>
        <authorList>
            <person name="Zhang G."/>
        </authorList>
    </citation>
    <scope>NUCLEOTIDE SEQUENCE [LARGE SCALE GENOMIC DNA]</scope>
    <source>
        <strain evidence="26">B10K-DU-002-43</strain>
        <tissue evidence="26">Muscle</tissue>
    </source>
</reference>
<dbReference type="GO" id="GO:0102076">
    <property type="term" value="F:beta,beta-carotene-9',10'-cleaving oxygenase activity"/>
    <property type="evidence" value="ECO:0007669"/>
    <property type="project" value="UniProtKB-EC"/>
</dbReference>
<evidence type="ECO:0000256" key="17">
    <source>
        <dbReference type="ARBA" id="ARBA00048043"/>
    </source>
</evidence>
<feature type="signal peptide" evidence="25">
    <location>
        <begin position="1"/>
        <end position="15"/>
    </location>
</feature>
<evidence type="ECO:0000256" key="25">
    <source>
        <dbReference type="SAM" id="SignalP"/>
    </source>
</evidence>
<evidence type="ECO:0000256" key="18">
    <source>
        <dbReference type="ARBA" id="ARBA00048381"/>
    </source>
</evidence>
<comment type="catalytic activity">
    <reaction evidence="18">
        <text>all-trans-zeaxanthin + 2 O2 = 4,9-dimethyldodeca-2,4,6,8,10-pentaenedial + 2 (3R)-hydroxy-beta-ionone</text>
        <dbReference type="Rhea" id="RHEA:26393"/>
        <dbReference type="ChEBI" id="CHEBI:15379"/>
        <dbReference type="ChEBI" id="CHEBI:27547"/>
        <dbReference type="ChEBI" id="CHEBI:53171"/>
        <dbReference type="ChEBI" id="CHEBI:53173"/>
    </reaction>
    <physiologicalReaction direction="left-to-right" evidence="18">
        <dbReference type="Rhea" id="RHEA:26394"/>
    </physiologicalReaction>
</comment>
<dbReference type="PANTHER" id="PTHR10543">
    <property type="entry name" value="BETA-CAROTENE DIOXYGENASE"/>
    <property type="match status" value="1"/>
</dbReference>
<evidence type="ECO:0000256" key="7">
    <source>
        <dbReference type="ARBA" id="ARBA00023098"/>
    </source>
</evidence>
<evidence type="ECO:0000256" key="6">
    <source>
        <dbReference type="ARBA" id="ARBA00023004"/>
    </source>
</evidence>
<keyword evidence="27" id="KW-1185">Reference proteome</keyword>
<sequence>NLNSLLFALPALFAGFKNYLPSPSKEQILCHRPRGLQCISPLVQSVEETPEPIPAKIKGHIPTWINGNLLRNGPGKFEFGNDKFNHWFDGMALLHQFQLAHGTVTYRSRFLQSSSYLRNSQHNRIVASEFGTLAMPDPCKSIFGRFLSRFEPIQPSDNCSVNYVLYKGDYYVSNENIFMHKVDPETLETKEKVDWSKLIAVNGATAHPHYESDGTTYNMGNSYGKHGGTKPLLVLLRAAAVEETLKETWKLLFLSQNANVSLSHNAGSSQDLVSDASGLWPVNTQQILLFLSQALLENRRMLFFFKPFVTFHQINAFEERGCVVLDLCCQDEGTSLALYTLQNLRRSGEGLDQVYASVPRAFPRRFVLPLHVGPDTPVGRNLNPLPHTQAKAVKGADGKVWCTHENLHPEGFERVGGLEFPHINYSRYNGRRYRYFYGCGFGHLVGDSLIKVDVETKNFKVSSSNPSTELDLKCKEVQLDTDSAFLLLLQNQSAFLLVLDAETFQELGRAEVGVPMPYGFHGVFSA</sequence>